<evidence type="ECO:0000256" key="6">
    <source>
        <dbReference type="SAM" id="Coils"/>
    </source>
</evidence>
<keyword evidence="4 7" id="KW-1133">Transmembrane helix</keyword>
<evidence type="ECO:0000313" key="10">
    <source>
        <dbReference type="EMBL" id="SHO59085.1"/>
    </source>
</evidence>
<evidence type="ECO:0000256" key="1">
    <source>
        <dbReference type="ARBA" id="ARBA00004167"/>
    </source>
</evidence>
<evidence type="ECO:0000256" key="7">
    <source>
        <dbReference type="SAM" id="Phobius"/>
    </source>
</evidence>
<feature type="transmembrane region" description="Helical" evidence="7">
    <location>
        <begin position="169"/>
        <end position="191"/>
    </location>
</feature>
<dbReference type="Gene3D" id="2.30.30.40">
    <property type="entry name" value="SH3 Domains"/>
    <property type="match status" value="1"/>
</dbReference>
<evidence type="ECO:0000256" key="3">
    <source>
        <dbReference type="ARBA" id="ARBA00022729"/>
    </source>
</evidence>
<keyword evidence="6" id="KW-0175">Coiled coil</keyword>
<feature type="signal peptide" evidence="8">
    <location>
        <begin position="1"/>
        <end position="19"/>
    </location>
</feature>
<protein>
    <submittedName>
        <fullName evidence="10">SH3 domain-containing protein</fullName>
    </submittedName>
</protein>
<reference evidence="11" key="1">
    <citation type="submission" date="2016-12" db="EMBL/GenBank/DDBJ databases">
        <authorList>
            <person name="Rodrigo-Torres L."/>
            <person name="Arahal R.D."/>
            <person name="Lucena T."/>
        </authorList>
    </citation>
    <scope>NUCLEOTIDE SEQUENCE [LARGE SCALE GENOMIC DNA]</scope>
</reference>
<dbReference type="InterPro" id="IPR016476">
    <property type="entry name" value="SH3_dom_pro"/>
</dbReference>
<evidence type="ECO:0000256" key="5">
    <source>
        <dbReference type="ARBA" id="ARBA00023136"/>
    </source>
</evidence>
<dbReference type="OrthoDB" id="9790951at2"/>
<evidence type="ECO:0000256" key="4">
    <source>
        <dbReference type="ARBA" id="ARBA00022989"/>
    </source>
</evidence>
<evidence type="ECO:0000259" key="9">
    <source>
        <dbReference type="PROSITE" id="PS51781"/>
    </source>
</evidence>
<keyword evidence="3 8" id="KW-0732">Signal</keyword>
<keyword evidence="5 7" id="KW-0472">Membrane</keyword>
<dbReference type="Pfam" id="PF08239">
    <property type="entry name" value="SH3_3"/>
    <property type="match status" value="1"/>
</dbReference>
<comment type="subcellular location">
    <subcellularLocation>
        <location evidence="1">Membrane</location>
        <topology evidence="1">Single-pass membrane protein</topology>
    </subcellularLocation>
</comment>
<dbReference type="SMART" id="SM00287">
    <property type="entry name" value="SH3b"/>
    <property type="match status" value="1"/>
</dbReference>
<gene>
    <name evidence="10" type="ORF">VQ7734_04861</name>
</gene>
<dbReference type="RefSeq" id="WP_073586518.1">
    <property type="nucleotide sequence ID" value="NZ_AP024897.1"/>
</dbReference>
<name>A0A1M7Z2Q7_9VIBR</name>
<dbReference type="EMBL" id="FRFG01000094">
    <property type="protein sequence ID" value="SHO59085.1"/>
    <property type="molecule type" value="Genomic_DNA"/>
</dbReference>
<dbReference type="PIRSF" id="PIRSF006158">
    <property type="entry name" value="UCP006158_SH3"/>
    <property type="match status" value="1"/>
</dbReference>
<dbReference type="AlphaFoldDB" id="A0A1M7Z2Q7"/>
<dbReference type="InterPro" id="IPR003646">
    <property type="entry name" value="SH3-like_bac-type"/>
</dbReference>
<dbReference type="PROSITE" id="PS51781">
    <property type="entry name" value="SH3B"/>
    <property type="match status" value="1"/>
</dbReference>
<dbReference type="NCBIfam" id="TIGR04211">
    <property type="entry name" value="SH3_and_anchor"/>
    <property type="match status" value="1"/>
</dbReference>
<accession>A0A1M7Z2Q7</accession>
<dbReference type="GO" id="GO:0016020">
    <property type="term" value="C:membrane"/>
    <property type="evidence" value="ECO:0007669"/>
    <property type="project" value="UniProtKB-SubCell"/>
</dbReference>
<dbReference type="STRING" id="1117707.VQ7734_04861"/>
<feature type="chain" id="PRO_5009929941" evidence="8">
    <location>
        <begin position="20"/>
        <end position="202"/>
    </location>
</feature>
<keyword evidence="11" id="KW-1185">Reference proteome</keyword>
<keyword evidence="2 7" id="KW-0812">Transmembrane</keyword>
<feature type="domain" description="SH3b" evidence="9">
    <location>
        <begin position="19"/>
        <end position="85"/>
    </location>
</feature>
<proteinExistence type="predicted"/>
<feature type="coiled-coil region" evidence="6">
    <location>
        <begin position="91"/>
        <end position="164"/>
    </location>
</feature>
<evidence type="ECO:0000313" key="11">
    <source>
        <dbReference type="Proteomes" id="UP000184600"/>
    </source>
</evidence>
<evidence type="ECO:0000256" key="8">
    <source>
        <dbReference type="SAM" id="SignalP"/>
    </source>
</evidence>
<organism evidence="10 11">
    <name type="scientific">Vibrio quintilis</name>
    <dbReference type="NCBI Taxonomy" id="1117707"/>
    <lineage>
        <taxon>Bacteria</taxon>
        <taxon>Pseudomonadati</taxon>
        <taxon>Pseudomonadota</taxon>
        <taxon>Gammaproteobacteria</taxon>
        <taxon>Vibrionales</taxon>
        <taxon>Vibrionaceae</taxon>
        <taxon>Vibrio</taxon>
    </lineage>
</organism>
<evidence type="ECO:0000256" key="2">
    <source>
        <dbReference type="ARBA" id="ARBA00022692"/>
    </source>
</evidence>
<dbReference type="Proteomes" id="UP000184600">
    <property type="component" value="Unassembled WGS sequence"/>
</dbReference>
<sequence>MKKLIIMLLLSLLTMPSFARDYYIADKLFTYMHSGPSNQYRIIGSVDAGEKIKLIKSNKETGYSEVVDTRGRKGWVQNKFITSTESMASRLPRLEEELANVKQLLADAEKKSNQEKAGLADSLNVRNKQISELETNYSEISQKLTASQSEIRQLRAKLDTQEEDLLMKYFMYGGSVAFAGILFGMLLPHIVPKRKKSRSDWV</sequence>